<evidence type="ECO:0000313" key="3">
    <source>
        <dbReference type="Proteomes" id="UP000267448"/>
    </source>
</evidence>
<evidence type="ECO:0000256" key="1">
    <source>
        <dbReference type="SAM" id="SignalP"/>
    </source>
</evidence>
<dbReference type="RefSeq" id="WP_012144736.1">
    <property type="nucleotide sequence ID" value="NZ_RXNU01000013.1"/>
</dbReference>
<accession>A0A3S0K7J5</accession>
<reference evidence="2 3" key="1">
    <citation type="submission" date="2018-12" db="EMBL/GenBank/DDBJ databases">
        <authorList>
            <person name="Yu L."/>
        </authorList>
    </citation>
    <scope>NUCLEOTIDE SEQUENCE [LARGE SCALE GENOMIC DNA]</scope>
    <source>
        <strain evidence="2 3">HAW-EB2</strain>
    </source>
</reference>
<comment type="caution">
    <text evidence="2">The sequence shown here is derived from an EMBL/GenBank/DDBJ whole genome shotgun (WGS) entry which is preliminary data.</text>
</comment>
<feature type="chain" id="PRO_5018618431" description="DUF4136 domain-containing protein" evidence="1">
    <location>
        <begin position="24"/>
        <end position="150"/>
    </location>
</feature>
<keyword evidence="3" id="KW-1185">Reference proteome</keyword>
<dbReference type="Proteomes" id="UP000267448">
    <property type="component" value="Unassembled WGS sequence"/>
</dbReference>
<dbReference type="OrthoDB" id="7172943at2"/>
<keyword evidence="1" id="KW-0732">Signal</keyword>
<dbReference type="PROSITE" id="PS51257">
    <property type="entry name" value="PROKAR_LIPOPROTEIN"/>
    <property type="match status" value="1"/>
</dbReference>
<protein>
    <recommendedName>
        <fullName evidence="4">DUF4136 domain-containing protein</fullName>
    </recommendedName>
</protein>
<feature type="signal peptide" evidence="1">
    <location>
        <begin position="1"/>
        <end position="23"/>
    </location>
</feature>
<dbReference type="AlphaFoldDB" id="A0A3S0K7J5"/>
<dbReference type="NCBIfam" id="NF047637">
    <property type="entry name" value="lipo_CC0125"/>
    <property type="match status" value="1"/>
</dbReference>
<organism evidence="2 3">
    <name type="scientific">Shewanella canadensis</name>
    <dbReference type="NCBI Taxonomy" id="271096"/>
    <lineage>
        <taxon>Bacteria</taxon>
        <taxon>Pseudomonadati</taxon>
        <taxon>Pseudomonadota</taxon>
        <taxon>Gammaproteobacteria</taxon>
        <taxon>Alteromonadales</taxon>
        <taxon>Shewanellaceae</taxon>
        <taxon>Shewanella</taxon>
    </lineage>
</organism>
<evidence type="ECO:0008006" key="4">
    <source>
        <dbReference type="Google" id="ProtNLM"/>
    </source>
</evidence>
<gene>
    <name evidence="2" type="ORF">EKG38_19260</name>
</gene>
<sequence>MNFIRRIAICTFVILSVSGCATSYDTQKSFWSFGKGFDITQIAEDSWQIGFVGNTHTDRALARKYMLRKAAELADGANYPYFVLSSEQNNKDTVASGGVGFKGDDWLYSLGNIENETSVIVEVTGLTEKTEKTSRVYDTRYILNKIKFDS</sequence>
<proteinExistence type="predicted"/>
<name>A0A3S0K7J5_9GAMM</name>
<dbReference type="EMBL" id="RXNU01000013">
    <property type="protein sequence ID" value="RTR37341.1"/>
    <property type="molecule type" value="Genomic_DNA"/>
</dbReference>
<evidence type="ECO:0000313" key="2">
    <source>
        <dbReference type="EMBL" id="RTR37341.1"/>
    </source>
</evidence>